<dbReference type="STRING" id="1229908.NKOR_08480"/>
<dbReference type="PATRIC" id="fig|1229908.8.peg.1838"/>
<protein>
    <recommendedName>
        <fullName evidence="1">N,N-dimethylformamidase beta subunit-like C-terminal domain-containing protein</fullName>
    </recommendedName>
</protein>
<gene>
    <name evidence="2" type="ORF">NKOR_08480</name>
</gene>
<dbReference type="KEGG" id="nkr:NKOR_08480"/>
<reference evidence="2 3" key="1">
    <citation type="journal article" date="2012" name="J. Bacteriol.">
        <title>Draft Genome Sequence of an Ammonia-Oxidizing Archaeon, "Candidatus Nitrosopumilus koreensis" AR1, from Marine Sediment.</title>
        <authorList>
            <person name="Park S.J."/>
            <person name="Kim J.G."/>
            <person name="Jung M.Y."/>
            <person name="Kim S.J."/>
            <person name="Cha I.T."/>
            <person name="Kwon K."/>
            <person name="Lee J.H."/>
            <person name="Rhee S.K."/>
        </authorList>
    </citation>
    <scope>NUCLEOTIDE SEQUENCE [LARGE SCALE GENOMIC DNA]</scope>
    <source>
        <strain evidence="2 3">AR1</strain>
    </source>
</reference>
<dbReference type="Proteomes" id="UP000006101">
    <property type="component" value="Chromosome"/>
</dbReference>
<evidence type="ECO:0000313" key="2">
    <source>
        <dbReference type="EMBL" id="AFS81553.1"/>
    </source>
</evidence>
<accession>K0B5T7</accession>
<dbReference type="AlphaFoldDB" id="K0B5T7"/>
<dbReference type="Pfam" id="PF20254">
    <property type="entry name" value="DMFA2_C"/>
    <property type="match status" value="1"/>
</dbReference>
<keyword evidence="3" id="KW-1185">Reference proteome</keyword>
<dbReference type="RefSeq" id="WP_014963932.1">
    <property type="nucleotide sequence ID" value="NC_018655.1"/>
</dbReference>
<dbReference type="GeneID" id="13724538"/>
<proteinExistence type="predicted"/>
<dbReference type="InterPro" id="IPR046540">
    <property type="entry name" value="DMFA2_C"/>
</dbReference>
<name>K0B5T7_9ARCH</name>
<evidence type="ECO:0000259" key="1">
    <source>
        <dbReference type="Pfam" id="PF20254"/>
    </source>
</evidence>
<sequence>MKKVVFALSGIIILITVVLIFFSPQENLSNTEEKNISQDIVFDLNYNPGGNRINLDTSDLFLQYTYEEDLNKDMSFRYSWFEPKEESLSIINEMKKGVGKTIVILPVFTHSAYGSNGFYDYYDGICGKECLTVKIDRVQPPQYNSGKNAIQILNLLGFEMISDIDVHKNPNILVQYDKVILLHNEYVTKEMFDAIDSHPKVLYLYPNALYAEVSYDEQNDEITLVKGHAYPDSSIDNGFNWEFDNTRPYEYDTECANWEFYKIDNGVMLNCYPEYIIWKDTSLLESIIKND</sequence>
<organism evidence="2 3">
    <name type="scientific">Candidatus Nitrosopumilus koreensis AR1</name>
    <dbReference type="NCBI Taxonomy" id="1229908"/>
    <lineage>
        <taxon>Archaea</taxon>
        <taxon>Nitrososphaerota</taxon>
        <taxon>Nitrososphaeria</taxon>
        <taxon>Nitrosopumilales</taxon>
        <taxon>Nitrosopumilaceae</taxon>
        <taxon>Nitrosopumilus</taxon>
    </lineage>
</organism>
<dbReference type="EMBL" id="CP003842">
    <property type="protein sequence ID" value="AFS81553.1"/>
    <property type="molecule type" value="Genomic_DNA"/>
</dbReference>
<feature type="domain" description="N,N-dimethylformamidase beta subunit-like C-terminal" evidence="1">
    <location>
        <begin position="99"/>
        <end position="220"/>
    </location>
</feature>
<dbReference type="HOGENOM" id="CLU_968390_0_0_2"/>
<evidence type="ECO:0000313" key="3">
    <source>
        <dbReference type="Proteomes" id="UP000006101"/>
    </source>
</evidence>